<dbReference type="InterPro" id="IPR001810">
    <property type="entry name" value="F-box_dom"/>
</dbReference>
<organism evidence="2 3">
    <name type="scientific">Hesseltinella vesiculosa</name>
    <dbReference type="NCBI Taxonomy" id="101127"/>
    <lineage>
        <taxon>Eukaryota</taxon>
        <taxon>Fungi</taxon>
        <taxon>Fungi incertae sedis</taxon>
        <taxon>Mucoromycota</taxon>
        <taxon>Mucoromycotina</taxon>
        <taxon>Mucoromycetes</taxon>
        <taxon>Mucorales</taxon>
        <taxon>Cunninghamellaceae</taxon>
        <taxon>Hesseltinella</taxon>
    </lineage>
</organism>
<proteinExistence type="predicted"/>
<evidence type="ECO:0000313" key="2">
    <source>
        <dbReference type="EMBL" id="ORX47731.1"/>
    </source>
</evidence>
<dbReference type="AlphaFoldDB" id="A0A1X2G8F7"/>
<dbReference type="SUPFAM" id="SSF81383">
    <property type="entry name" value="F-box domain"/>
    <property type="match status" value="1"/>
</dbReference>
<keyword evidence="3" id="KW-1185">Reference proteome</keyword>
<evidence type="ECO:0000313" key="3">
    <source>
        <dbReference type="Proteomes" id="UP000242146"/>
    </source>
</evidence>
<feature type="domain" description="F-box" evidence="1">
    <location>
        <begin position="1"/>
        <end position="46"/>
    </location>
</feature>
<protein>
    <recommendedName>
        <fullName evidence="1">F-box domain-containing protein</fullName>
    </recommendedName>
</protein>
<name>A0A1X2G8F7_9FUNG</name>
<gene>
    <name evidence="2" type="ORF">DM01DRAFT_1136735</name>
</gene>
<evidence type="ECO:0000259" key="1">
    <source>
        <dbReference type="PROSITE" id="PS50181"/>
    </source>
</evidence>
<sequence>MAAFEQLPVELLSSITSHLPQSDILTLCCTSRGLHDTLLASLYCSVAVTSDHLLCANKVTPDARPLGHAVRIVDMVLPKITLELLELLAVTCPYITTLRFTHSNLFYLLQNLEQQKLRGTFPSADALDSTDIGMPYHKVLSELRVPDKDSTSPPFHALMTVALLQSVMNHHPQITVLDLGNVFGHIHSVEKQYLACILPRNLVDVTFNLGHGPLSPDVIEFFHEHCPRLQSLTLKARYMHPLKNYQQLTFSTNHMLKHLRLSSDCGWLNHWGWLWLIG</sequence>
<dbReference type="InterPro" id="IPR036047">
    <property type="entry name" value="F-box-like_dom_sf"/>
</dbReference>
<accession>A0A1X2G8F7</accession>
<dbReference type="Gene3D" id="3.80.10.10">
    <property type="entry name" value="Ribonuclease Inhibitor"/>
    <property type="match status" value="1"/>
</dbReference>
<dbReference type="EMBL" id="MCGT01000032">
    <property type="protein sequence ID" value="ORX47731.1"/>
    <property type="molecule type" value="Genomic_DNA"/>
</dbReference>
<dbReference type="SUPFAM" id="SSF52047">
    <property type="entry name" value="RNI-like"/>
    <property type="match status" value="1"/>
</dbReference>
<dbReference type="PROSITE" id="PS50181">
    <property type="entry name" value="FBOX"/>
    <property type="match status" value="1"/>
</dbReference>
<dbReference type="InterPro" id="IPR032675">
    <property type="entry name" value="LRR_dom_sf"/>
</dbReference>
<dbReference type="Proteomes" id="UP000242146">
    <property type="component" value="Unassembled WGS sequence"/>
</dbReference>
<dbReference type="Pfam" id="PF12937">
    <property type="entry name" value="F-box-like"/>
    <property type="match status" value="1"/>
</dbReference>
<reference evidence="2 3" key="1">
    <citation type="submission" date="2016-07" db="EMBL/GenBank/DDBJ databases">
        <title>Pervasive Adenine N6-methylation of Active Genes in Fungi.</title>
        <authorList>
            <consortium name="DOE Joint Genome Institute"/>
            <person name="Mondo S.J."/>
            <person name="Dannebaum R.O."/>
            <person name="Kuo R.C."/>
            <person name="Labutti K."/>
            <person name="Haridas S."/>
            <person name="Kuo A."/>
            <person name="Salamov A."/>
            <person name="Ahrendt S.R."/>
            <person name="Lipzen A."/>
            <person name="Sullivan W."/>
            <person name="Andreopoulos W.B."/>
            <person name="Clum A."/>
            <person name="Lindquist E."/>
            <person name="Daum C."/>
            <person name="Ramamoorthy G.K."/>
            <person name="Gryganskyi A."/>
            <person name="Culley D."/>
            <person name="Magnuson J.K."/>
            <person name="James T.Y."/>
            <person name="O'Malley M.A."/>
            <person name="Stajich J.E."/>
            <person name="Spatafora J.W."/>
            <person name="Visel A."/>
            <person name="Grigoriev I.V."/>
        </authorList>
    </citation>
    <scope>NUCLEOTIDE SEQUENCE [LARGE SCALE GENOMIC DNA]</scope>
    <source>
        <strain evidence="2 3">NRRL 3301</strain>
    </source>
</reference>
<comment type="caution">
    <text evidence="2">The sequence shown here is derived from an EMBL/GenBank/DDBJ whole genome shotgun (WGS) entry which is preliminary data.</text>
</comment>